<comment type="function">
    <text evidence="4">Binds specifically to cytosolic chaperonin (c-CPN) and transfers target proteins to it. Binds to nascent polypeptide chain and promotes folding in an environment in which there are many competing pathways for nonnative proteins.</text>
</comment>
<dbReference type="GO" id="GO:0051082">
    <property type="term" value="F:unfolded protein binding"/>
    <property type="evidence" value="ECO:0007669"/>
    <property type="project" value="InterPro"/>
</dbReference>
<dbReference type="GO" id="GO:0006457">
    <property type="term" value="P:protein folding"/>
    <property type="evidence" value="ECO:0007669"/>
    <property type="project" value="InterPro"/>
</dbReference>
<dbReference type="AlphaFoldDB" id="A0A0N5DBB5"/>
<dbReference type="InterPro" id="IPR009053">
    <property type="entry name" value="Prefoldin"/>
</dbReference>
<dbReference type="SUPFAM" id="SSF46579">
    <property type="entry name" value="Prefoldin"/>
    <property type="match status" value="1"/>
</dbReference>
<feature type="coiled-coil region" evidence="5">
    <location>
        <begin position="35"/>
        <end position="72"/>
    </location>
</feature>
<protein>
    <submittedName>
        <fullName evidence="8">Prefoldin subunit 2</fullName>
    </submittedName>
</protein>
<dbReference type="Pfam" id="PF01920">
    <property type="entry name" value="Prefoldin_2"/>
    <property type="match status" value="1"/>
</dbReference>
<evidence type="ECO:0000256" key="4">
    <source>
        <dbReference type="ARBA" id="ARBA00024667"/>
    </source>
</evidence>
<keyword evidence="7" id="KW-1185">Reference proteome</keyword>
<evidence type="ECO:0000256" key="3">
    <source>
        <dbReference type="ARBA" id="ARBA00023186"/>
    </source>
</evidence>
<reference evidence="6 7" key="2">
    <citation type="submission" date="2018-11" db="EMBL/GenBank/DDBJ databases">
        <authorList>
            <consortium name="Pathogen Informatics"/>
        </authorList>
    </citation>
    <scope>NUCLEOTIDE SEQUENCE [LARGE SCALE GENOMIC DNA]</scope>
</reference>
<accession>A0A0N5DBB5</accession>
<sequence length="151" mass="17519">MPLSITPAIKENNESPLKFLKERQEAKESGRNAIIAGLQELREQQKNVIMELTKLEDDRREHARVIEVLRKMETDRKCYRMVGTTLVQHQIGTVIPILEATLSNLNNLTRSMKDSLMEKGKELEQYTEKHNIHFVSEKELSKHSQISIPKK</sequence>
<dbReference type="CDD" id="cd23163">
    <property type="entry name" value="Prefoldin_2"/>
    <property type="match status" value="1"/>
</dbReference>
<name>A0A0N5DBB5_THECL</name>
<organism evidence="8">
    <name type="scientific">Thelazia callipaeda</name>
    <name type="common">Oriental eyeworm</name>
    <name type="synonym">Parasitic nematode</name>
    <dbReference type="NCBI Taxonomy" id="103827"/>
    <lineage>
        <taxon>Eukaryota</taxon>
        <taxon>Metazoa</taxon>
        <taxon>Ecdysozoa</taxon>
        <taxon>Nematoda</taxon>
        <taxon>Chromadorea</taxon>
        <taxon>Rhabditida</taxon>
        <taxon>Spirurina</taxon>
        <taxon>Spiruromorpha</taxon>
        <taxon>Thelazioidea</taxon>
        <taxon>Thelaziidae</taxon>
        <taxon>Thelazia</taxon>
    </lineage>
</organism>
<dbReference type="PANTHER" id="PTHR13303">
    <property type="entry name" value="PREFOLDIN SUBUNIT 2"/>
    <property type="match status" value="1"/>
</dbReference>
<dbReference type="InterPro" id="IPR002777">
    <property type="entry name" value="PFD_beta-like"/>
</dbReference>
<evidence type="ECO:0000313" key="7">
    <source>
        <dbReference type="Proteomes" id="UP000276776"/>
    </source>
</evidence>
<dbReference type="GO" id="GO:0016272">
    <property type="term" value="C:prefoldin complex"/>
    <property type="evidence" value="ECO:0007669"/>
    <property type="project" value="InterPro"/>
</dbReference>
<dbReference type="InterPro" id="IPR027235">
    <property type="entry name" value="PFD2"/>
</dbReference>
<dbReference type="OMA" id="LGQMEDV"/>
<comment type="similarity">
    <text evidence="1">Belongs to the prefoldin subunit beta family.</text>
</comment>
<dbReference type="Proteomes" id="UP000276776">
    <property type="component" value="Unassembled WGS sequence"/>
</dbReference>
<dbReference type="OrthoDB" id="29646at2759"/>
<gene>
    <name evidence="6" type="ORF">TCLT_LOCUS10466</name>
</gene>
<dbReference type="Gene3D" id="1.10.287.370">
    <property type="match status" value="1"/>
</dbReference>
<evidence type="ECO:0000313" key="6">
    <source>
        <dbReference type="EMBL" id="VDN08159.1"/>
    </source>
</evidence>
<dbReference type="WBParaSite" id="TCLT_0001047701-mRNA-1">
    <property type="protein sequence ID" value="TCLT_0001047701-mRNA-1"/>
    <property type="gene ID" value="TCLT_0001047701"/>
</dbReference>
<dbReference type="STRING" id="103827.A0A0N5DBB5"/>
<comment type="subunit">
    <text evidence="2">Heterohexamer of two PFD-alpha type and four PFD-beta type subunits.</text>
</comment>
<keyword evidence="3" id="KW-0143">Chaperone</keyword>
<evidence type="ECO:0000313" key="8">
    <source>
        <dbReference type="WBParaSite" id="TCLT_0001047701-mRNA-1"/>
    </source>
</evidence>
<evidence type="ECO:0000256" key="1">
    <source>
        <dbReference type="ARBA" id="ARBA00008045"/>
    </source>
</evidence>
<proteinExistence type="inferred from homology"/>
<reference evidence="8" key="1">
    <citation type="submission" date="2017-02" db="UniProtKB">
        <authorList>
            <consortium name="WormBaseParasite"/>
        </authorList>
    </citation>
    <scope>IDENTIFICATION</scope>
</reference>
<evidence type="ECO:0000256" key="2">
    <source>
        <dbReference type="ARBA" id="ARBA00011695"/>
    </source>
</evidence>
<dbReference type="EMBL" id="UYYF01005122">
    <property type="protein sequence ID" value="VDN08159.1"/>
    <property type="molecule type" value="Genomic_DNA"/>
</dbReference>
<evidence type="ECO:0000256" key="5">
    <source>
        <dbReference type="SAM" id="Coils"/>
    </source>
</evidence>
<keyword evidence="5" id="KW-0175">Coiled coil</keyword>